<organism evidence="1 2">
    <name type="scientific">Saccharothrix violaceirubra</name>
    <dbReference type="NCBI Taxonomy" id="413306"/>
    <lineage>
        <taxon>Bacteria</taxon>
        <taxon>Bacillati</taxon>
        <taxon>Actinomycetota</taxon>
        <taxon>Actinomycetes</taxon>
        <taxon>Pseudonocardiales</taxon>
        <taxon>Pseudonocardiaceae</taxon>
        <taxon>Saccharothrix</taxon>
    </lineage>
</organism>
<dbReference type="Gene3D" id="1.25.40.10">
    <property type="entry name" value="Tetratricopeptide repeat domain"/>
    <property type="match status" value="1"/>
</dbReference>
<proteinExistence type="predicted"/>
<sequence>MAKVPNRVGVADIEHLERSTAFLRELDYREGGESCRDRASAVLAWSEQLSRARCTTTIRTRLSVALGDLANLVAWTCFDTGLTVAAQRYWDLALEYGADSPDLVANVHYRVGRMRLHAGERHSALRAFDAGLASALSSHTAAILQANCAWVHAGLGDHASAMTCLGAAMSEFSKTRGPVPGWARFFDETDLSAMTGMVHSELARTVSPSSTGRAIQALSIAVRGYGPGATRSRVFSLIALAGNHLREGDADEALRCGTAAMASRVGSGRVLDRLIPLRLLAERNRGDADARELATRLREFTTRD</sequence>
<dbReference type="InterPro" id="IPR011990">
    <property type="entry name" value="TPR-like_helical_dom_sf"/>
</dbReference>
<gene>
    <name evidence="1" type="ORF">F4559_004424</name>
</gene>
<reference evidence="1 2" key="1">
    <citation type="submission" date="2020-08" db="EMBL/GenBank/DDBJ databases">
        <title>Sequencing the genomes of 1000 actinobacteria strains.</title>
        <authorList>
            <person name="Klenk H.-P."/>
        </authorList>
    </citation>
    <scope>NUCLEOTIDE SEQUENCE [LARGE SCALE GENOMIC DNA]</scope>
    <source>
        <strain evidence="1 2">DSM 45084</strain>
    </source>
</reference>
<dbReference type="AlphaFoldDB" id="A0A7W7T868"/>
<evidence type="ECO:0008006" key="3">
    <source>
        <dbReference type="Google" id="ProtNLM"/>
    </source>
</evidence>
<accession>A0A7W7T868</accession>
<name>A0A7W7T868_9PSEU</name>
<evidence type="ECO:0000313" key="2">
    <source>
        <dbReference type="Proteomes" id="UP000542674"/>
    </source>
</evidence>
<comment type="caution">
    <text evidence="1">The sequence shown here is derived from an EMBL/GenBank/DDBJ whole genome shotgun (WGS) entry which is preliminary data.</text>
</comment>
<dbReference type="Proteomes" id="UP000542674">
    <property type="component" value="Unassembled WGS sequence"/>
</dbReference>
<dbReference type="RefSeq" id="WP_184671458.1">
    <property type="nucleotide sequence ID" value="NZ_BAABAI010000037.1"/>
</dbReference>
<protein>
    <recommendedName>
        <fullName evidence="3">Tetratricopeptide repeat protein</fullName>
    </recommendedName>
</protein>
<dbReference type="SUPFAM" id="SSF48452">
    <property type="entry name" value="TPR-like"/>
    <property type="match status" value="1"/>
</dbReference>
<evidence type="ECO:0000313" key="1">
    <source>
        <dbReference type="EMBL" id="MBB4967065.1"/>
    </source>
</evidence>
<keyword evidence="2" id="KW-1185">Reference proteome</keyword>
<dbReference type="EMBL" id="JACHJS010000001">
    <property type="protein sequence ID" value="MBB4967065.1"/>
    <property type="molecule type" value="Genomic_DNA"/>
</dbReference>